<evidence type="ECO:0000256" key="2">
    <source>
        <dbReference type="ARBA" id="ARBA00022723"/>
    </source>
</evidence>
<proteinExistence type="predicted"/>
<feature type="region of interest" description="Disordered" evidence="6">
    <location>
        <begin position="42"/>
        <end position="63"/>
    </location>
</feature>
<dbReference type="PANTHER" id="PTHR13340">
    <property type="entry name" value="GATA ZINC FINGER DOMAIN-CONTAINING"/>
    <property type="match status" value="1"/>
</dbReference>
<evidence type="ECO:0000256" key="1">
    <source>
        <dbReference type="ARBA" id="ARBA00004123"/>
    </source>
</evidence>
<keyword evidence="8" id="KW-1185">Reference proteome</keyword>
<keyword evidence="3" id="KW-0863">Zinc-finger</keyword>
<dbReference type="OrthoDB" id="9994231at2759"/>
<dbReference type="PANTHER" id="PTHR13340:SF2">
    <property type="entry name" value="GATA ZINC FINGER DOMAIN-CONTAINING PROTEIN 1"/>
    <property type="match status" value="1"/>
</dbReference>
<keyword evidence="4" id="KW-0862">Zinc</keyword>
<accession>A0A068Y8F5</accession>
<dbReference type="STRING" id="6211.A0A068Y8F5"/>
<protein>
    <submittedName>
        <fullName evidence="7">GATA zinc finger domain containing protein</fullName>
    </submittedName>
</protein>
<evidence type="ECO:0000256" key="6">
    <source>
        <dbReference type="SAM" id="MobiDB-lite"/>
    </source>
</evidence>
<dbReference type="Proteomes" id="UP000017246">
    <property type="component" value="Unassembled WGS sequence"/>
</dbReference>
<reference evidence="7" key="1">
    <citation type="journal article" date="2013" name="Nature">
        <title>The genomes of four tapeworm species reveal adaptations to parasitism.</title>
        <authorList>
            <person name="Tsai I.J."/>
            <person name="Zarowiecki M."/>
            <person name="Holroyd N."/>
            <person name="Garciarrubio A."/>
            <person name="Sanchez-Flores A."/>
            <person name="Brooks K.L."/>
            <person name="Tracey A."/>
            <person name="Bobes R.J."/>
            <person name="Fragoso G."/>
            <person name="Sciutto E."/>
            <person name="Aslett M."/>
            <person name="Beasley H."/>
            <person name="Bennett H.M."/>
            <person name="Cai J."/>
            <person name="Camicia F."/>
            <person name="Clark R."/>
            <person name="Cucher M."/>
            <person name="De Silva N."/>
            <person name="Day T.A."/>
            <person name="Deplazes P."/>
            <person name="Estrada K."/>
            <person name="Fernandez C."/>
            <person name="Holland P.W."/>
            <person name="Hou J."/>
            <person name="Hu S."/>
            <person name="Huckvale T."/>
            <person name="Hung S.S."/>
            <person name="Kamenetzky L."/>
            <person name="Keane J.A."/>
            <person name="Kiss F."/>
            <person name="Koziol U."/>
            <person name="Lambert O."/>
            <person name="Liu K."/>
            <person name="Luo X."/>
            <person name="Luo Y."/>
            <person name="Macchiaroli N."/>
            <person name="Nichol S."/>
            <person name="Paps J."/>
            <person name="Parkinson J."/>
            <person name="Pouchkina-Stantcheva N."/>
            <person name="Riddiford N."/>
            <person name="Rosenzvit M."/>
            <person name="Salinas G."/>
            <person name="Wasmuth J.D."/>
            <person name="Zamanian M."/>
            <person name="Zheng Y."/>
            <person name="Cai X."/>
            <person name="Soberon X."/>
            <person name="Olson P.D."/>
            <person name="Laclette J.P."/>
            <person name="Brehm K."/>
            <person name="Berriman M."/>
            <person name="Garciarrubio A."/>
            <person name="Bobes R.J."/>
            <person name="Fragoso G."/>
            <person name="Sanchez-Flores A."/>
            <person name="Estrada K."/>
            <person name="Cevallos M.A."/>
            <person name="Morett E."/>
            <person name="Gonzalez V."/>
            <person name="Portillo T."/>
            <person name="Ochoa-Leyva A."/>
            <person name="Jose M.V."/>
            <person name="Sciutto E."/>
            <person name="Landa A."/>
            <person name="Jimenez L."/>
            <person name="Valdes V."/>
            <person name="Carrero J.C."/>
            <person name="Larralde C."/>
            <person name="Morales-Montor J."/>
            <person name="Limon-Lason J."/>
            <person name="Soberon X."/>
            <person name="Laclette J.P."/>
        </authorList>
    </citation>
    <scope>NUCLEOTIDE SEQUENCE [LARGE SCALE GENOMIC DNA]</scope>
</reference>
<evidence type="ECO:0000313" key="7">
    <source>
        <dbReference type="EMBL" id="CDS40818.1"/>
    </source>
</evidence>
<evidence type="ECO:0000256" key="4">
    <source>
        <dbReference type="ARBA" id="ARBA00022833"/>
    </source>
</evidence>
<dbReference type="InterPro" id="IPR039050">
    <property type="entry name" value="GATAD1"/>
</dbReference>
<evidence type="ECO:0000256" key="5">
    <source>
        <dbReference type="ARBA" id="ARBA00023242"/>
    </source>
</evidence>
<dbReference type="GO" id="GO:0006325">
    <property type="term" value="P:chromatin organization"/>
    <property type="evidence" value="ECO:0007669"/>
    <property type="project" value="TreeGrafter"/>
</dbReference>
<organism evidence="7 8">
    <name type="scientific">Echinococcus multilocularis</name>
    <name type="common">Fox tapeworm</name>
    <dbReference type="NCBI Taxonomy" id="6211"/>
    <lineage>
        <taxon>Eukaryota</taxon>
        <taxon>Metazoa</taxon>
        <taxon>Spiralia</taxon>
        <taxon>Lophotrochozoa</taxon>
        <taxon>Platyhelminthes</taxon>
        <taxon>Cestoda</taxon>
        <taxon>Eucestoda</taxon>
        <taxon>Cyclophyllidea</taxon>
        <taxon>Taeniidae</taxon>
        <taxon>Echinococcus</taxon>
    </lineage>
</organism>
<evidence type="ECO:0000313" key="8">
    <source>
        <dbReference type="Proteomes" id="UP000017246"/>
    </source>
</evidence>
<dbReference type="OMA" id="PYTLQSW"/>
<gene>
    <name evidence="7" type="ORF">EmuJ_000841900</name>
</gene>
<dbReference type="AlphaFoldDB" id="A0A068Y8F5"/>
<feature type="compositionally biased region" description="Polar residues" evidence="6">
    <location>
        <begin position="45"/>
        <end position="60"/>
    </location>
</feature>
<keyword evidence="2" id="KW-0479">Metal-binding</keyword>
<dbReference type="eggNOG" id="ENOG502QUY5">
    <property type="taxonomic scope" value="Eukaryota"/>
</dbReference>
<sequence>MSSDRAVAAFDGQANERACRRKRTVKTDSDFDFTGPMKKVLRSRGVNNKAKSSNGLSSSKYRSRRSIFKTNPTKLAPPRAFVRLESRILHKGKWLQIGDIVSVVDVDGGEYYAQVRSIIVDSSEDASVVLTWLVPTSEATRGEFDPTKYVIGMEEELPRSINCVSFLCHCPSDYFRPTDSPYTLQSWNPHIPSSTK</sequence>
<evidence type="ECO:0000256" key="3">
    <source>
        <dbReference type="ARBA" id="ARBA00022771"/>
    </source>
</evidence>
<name>A0A068Y8F5_ECHMU</name>
<reference evidence="7" key="2">
    <citation type="submission" date="2015-11" db="EMBL/GenBank/DDBJ databases">
        <authorList>
            <person name="Zhang Y."/>
            <person name="Guo Z."/>
        </authorList>
    </citation>
    <scope>NUCLEOTIDE SEQUENCE</scope>
</reference>
<keyword evidence="5" id="KW-0539">Nucleus</keyword>
<comment type="subcellular location">
    <subcellularLocation>
        <location evidence="1">Nucleus</location>
    </subcellularLocation>
</comment>
<dbReference type="GO" id="GO:0005634">
    <property type="term" value="C:nucleus"/>
    <property type="evidence" value="ECO:0007669"/>
    <property type="project" value="UniProtKB-SubCell"/>
</dbReference>
<dbReference type="EMBL" id="LN902841">
    <property type="protein sequence ID" value="CDS40818.1"/>
    <property type="molecule type" value="Genomic_DNA"/>
</dbReference>
<dbReference type="GO" id="GO:0008270">
    <property type="term" value="F:zinc ion binding"/>
    <property type="evidence" value="ECO:0007669"/>
    <property type="project" value="UniProtKB-KW"/>
</dbReference>